<gene>
    <name evidence="11" type="ORF">NMOB1V02_LOCUS4495</name>
</gene>
<dbReference type="Gene3D" id="3.10.170.20">
    <property type="match status" value="1"/>
</dbReference>
<feature type="active site" evidence="8">
    <location>
        <position position="103"/>
    </location>
</feature>
<dbReference type="OrthoDB" id="527990at2759"/>
<organism evidence="11">
    <name type="scientific">Notodromas monacha</name>
    <dbReference type="NCBI Taxonomy" id="399045"/>
    <lineage>
        <taxon>Eukaryota</taxon>
        <taxon>Metazoa</taxon>
        <taxon>Ecdysozoa</taxon>
        <taxon>Arthropoda</taxon>
        <taxon>Crustacea</taxon>
        <taxon>Oligostraca</taxon>
        <taxon>Ostracoda</taxon>
        <taxon>Podocopa</taxon>
        <taxon>Podocopida</taxon>
        <taxon>Cypridocopina</taxon>
        <taxon>Cypridoidea</taxon>
        <taxon>Cyprididae</taxon>
        <taxon>Notodromas</taxon>
    </lineage>
</organism>
<evidence type="ECO:0000256" key="5">
    <source>
        <dbReference type="ARBA" id="ARBA00022833"/>
    </source>
</evidence>
<sequence>MCGEVAVPPEHLDACRVCDGLGRDCHEINGTRGQGIFDADFVFYVSAMETERCHKGMTVAYAAHCQQEASLDRPIAGHANLCPSSISTKPQELDTLLSTVKHEILHALGFSVSLYAFYRDKNGVPLTPRAENGKPLLNEELQTRQWSNKVVRKVRREKWAVAEGLVVKEVNMIVTPRVVAEVREHFTTGLDLPRLELLVPVLP</sequence>
<name>A0A7R9BJY7_9CRUS</name>
<evidence type="ECO:0000256" key="2">
    <source>
        <dbReference type="ARBA" id="ARBA00022670"/>
    </source>
</evidence>
<reference evidence="11" key="1">
    <citation type="submission" date="2020-11" db="EMBL/GenBank/DDBJ databases">
        <authorList>
            <person name="Tran Van P."/>
        </authorList>
    </citation>
    <scope>NUCLEOTIDE SEQUENCE</scope>
</reference>
<keyword evidence="5 9" id="KW-0862">Zinc</keyword>
<dbReference type="EMBL" id="OA882736">
    <property type="protein sequence ID" value="CAD7276745.1"/>
    <property type="molecule type" value="Genomic_DNA"/>
</dbReference>
<dbReference type="GO" id="GO:0004222">
    <property type="term" value="F:metalloendopeptidase activity"/>
    <property type="evidence" value="ECO:0007669"/>
    <property type="project" value="UniProtKB-UniRule"/>
</dbReference>
<dbReference type="AlphaFoldDB" id="A0A7R9BJY7"/>
<comment type="cofactor">
    <cofactor evidence="9 10">
        <name>Zn(2+)</name>
        <dbReference type="ChEBI" id="CHEBI:29105"/>
    </cofactor>
    <text evidence="9 10">Binds 1 zinc ion per subunit.</text>
</comment>
<dbReference type="GO" id="GO:0007155">
    <property type="term" value="P:cell adhesion"/>
    <property type="evidence" value="ECO:0007669"/>
    <property type="project" value="InterPro"/>
</dbReference>
<evidence type="ECO:0000256" key="7">
    <source>
        <dbReference type="ARBA" id="ARBA00039717"/>
    </source>
</evidence>
<dbReference type="PANTHER" id="PTHR10942:SF0">
    <property type="entry name" value="LEISHMANOLYSIN-LIKE PEPTIDASE"/>
    <property type="match status" value="1"/>
</dbReference>
<comment type="similarity">
    <text evidence="1 10">Belongs to the peptidase M8 family.</text>
</comment>
<dbReference type="EC" id="3.4.24.-" evidence="10"/>
<evidence type="ECO:0000313" key="11">
    <source>
        <dbReference type="EMBL" id="CAD7276745.1"/>
    </source>
</evidence>
<keyword evidence="12" id="KW-1185">Reference proteome</keyword>
<feature type="non-terminal residue" evidence="11">
    <location>
        <position position="203"/>
    </location>
</feature>
<evidence type="ECO:0000313" key="12">
    <source>
        <dbReference type="Proteomes" id="UP000678499"/>
    </source>
</evidence>
<keyword evidence="2 10" id="KW-0645">Protease</keyword>
<evidence type="ECO:0000256" key="4">
    <source>
        <dbReference type="ARBA" id="ARBA00022801"/>
    </source>
</evidence>
<dbReference type="InterPro" id="IPR001577">
    <property type="entry name" value="Peptidase_M8"/>
</dbReference>
<feature type="binding site" evidence="9">
    <location>
        <position position="106"/>
    </location>
    <ligand>
        <name>Zn(2+)</name>
        <dbReference type="ChEBI" id="CHEBI:29105"/>
        <note>catalytic</note>
    </ligand>
</feature>
<evidence type="ECO:0000256" key="3">
    <source>
        <dbReference type="ARBA" id="ARBA00022723"/>
    </source>
</evidence>
<evidence type="ECO:0000256" key="10">
    <source>
        <dbReference type="RuleBase" id="RU366077"/>
    </source>
</evidence>
<evidence type="ECO:0000256" key="8">
    <source>
        <dbReference type="PIRSR" id="PIRSR601577-1"/>
    </source>
</evidence>
<dbReference type="GO" id="GO:0016020">
    <property type="term" value="C:membrane"/>
    <property type="evidence" value="ECO:0007669"/>
    <property type="project" value="InterPro"/>
</dbReference>
<accession>A0A7R9BJY7</accession>
<dbReference type="EMBL" id="CAJPEX010000699">
    <property type="protein sequence ID" value="CAG0916897.1"/>
    <property type="molecule type" value="Genomic_DNA"/>
</dbReference>
<feature type="binding site" evidence="9">
    <location>
        <position position="102"/>
    </location>
    <ligand>
        <name>Zn(2+)</name>
        <dbReference type="ChEBI" id="CHEBI:29105"/>
        <note>catalytic</note>
    </ligand>
</feature>
<dbReference type="PANTHER" id="PTHR10942">
    <property type="entry name" value="LEISHMANOLYSIN-LIKE PEPTIDASE"/>
    <property type="match status" value="1"/>
</dbReference>
<dbReference type="GO" id="GO:0006508">
    <property type="term" value="P:proteolysis"/>
    <property type="evidence" value="ECO:0007669"/>
    <property type="project" value="UniProtKB-KW"/>
</dbReference>
<keyword evidence="6 9" id="KW-0482">Metalloprotease</keyword>
<proteinExistence type="inferred from homology"/>
<keyword evidence="3 9" id="KW-0479">Metal-binding</keyword>
<keyword evidence="4 10" id="KW-0378">Hydrolase</keyword>
<dbReference type="Proteomes" id="UP000678499">
    <property type="component" value="Unassembled WGS sequence"/>
</dbReference>
<dbReference type="SUPFAM" id="SSF55486">
    <property type="entry name" value="Metalloproteases ('zincins'), catalytic domain"/>
    <property type="match status" value="1"/>
</dbReference>
<dbReference type="Pfam" id="PF01457">
    <property type="entry name" value="Peptidase_M8"/>
    <property type="match status" value="1"/>
</dbReference>
<protein>
    <recommendedName>
        <fullName evidence="7 10">Leishmanolysin-like peptidase</fullName>
        <ecNumber evidence="10">3.4.24.-</ecNumber>
    </recommendedName>
</protein>
<evidence type="ECO:0000256" key="6">
    <source>
        <dbReference type="ARBA" id="ARBA00023049"/>
    </source>
</evidence>
<dbReference type="GO" id="GO:0005737">
    <property type="term" value="C:cytoplasm"/>
    <property type="evidence" value="ECO:0007669"/>
    <property type="project" value="TreeGrafter"/>
</dbReference>
<dbReference type="GO" id="GO:0046872">
    <property type="term" value="F:metal ion binding"/>
    <property type="evidence" value="ECO:0007669"/>
    <property type="project" value="UniProtKB-KW"/>
</dbReference>
<evidence type="ECO:0000256" key="9">
    <source>
        <dbReference type="PIRSR" id="PIRSR601577-2"/>
    </source>
</evidence>
<evidence type="ECO:0000256" key="1">
    <source>
        <dbReference type="ARBA" id="ARBA00005860"/>
    </source>
</evidence>